<dbReference type="InterPro" id="IPR022499">
    <property type="entry name" value="PRTRC_protein-A"/>
</dbReference>
<dbReference type="EMBL" id="FPBO01000055">
    <property type="protein sequence ID" value="SFV16816.1"/>
    <property type="molecule type" value="Genomic_DNA"/>
</dbReference>
<dbReference type="NCBIfam" id="TIGR03737">
    <property type="entry name" value="PRTRC_B"/>
    <property type="match status" value="1"/>
</dbReference>
<evidence type="ECO:0000313" key="8">
    <source>
        <dbReference type="EMBL" id="SFV16816.1"/>
    </source>
</evidence>
<evidence type="ECO:0000256" key="5">
    <source>
        <dbReference type="ARBA" id="ARBA00023049"/>
    </source>
</evidence>
<organism evidence="8 9">
    <name type="scientific">Pseudoduganella namucuonensis</name>
    <dbReference type="NCBI Taxonomy" id="1035707"/>
    <lineage>
        <taxon>Bacteria</taxon>
        <taxon>Pseudomonadati</taxon>
        <taxon>Pseudomonadota</taxon>
        <taxon>Betaproteobacteria</taxon>
        <taxon>Burkholderiales</taxon>
        <taxon>Oxalobacteraceae</taxon>
        <taxon>Telluria group</taxon>
        <taxon>Pseudoduganella</taxon>
    </lineage>
</organism>
<dbReference type="Pfam" id="PF09436">
    <property type="entry name" value="DUF2016"/>
    <property type="match status" value="1"/>
</dbReference>
<dbReference type="SUPFAM" id="SSF102712">
    <property type="entry name" value="JAB1/MPN domain"/>
    <property type="match status" value="1"/>
</dbReference>
<keyword evidence="5" id="KW-0482">Metalloprotease</keyword>
<keyword evidence="9" id="KW-1185">Reference proteome</keyword>
<dbReference type="STRING" id="1035707.SAMN05216552_105535"/>
<feature type="domain" description="JAB" evidence="7">
    <location>
        <begin position="322"/>
        <end position="416"/>
    </location>
</feature>
<accession>A0A1I7M4E7</accession>
<dbReference type="InterPro" id="IPR018560">
    <property type="entry name" value="DUF2016"/>
</dbReference>
<keyword evidence="1" id="KW-0645">Protease</keyword>
<reference evidence="9" key="1">
    <citation type="submission" date="2016-10" db="EMBL/GenBank/DDBJ databases">
        <authorList>
            <person name="Varghese N."/>
            <person name="Submissions S."/>
        </authorList>
    </citation>
    <scope>NUCLEOTIDE SEQUENCE [LARGE SCALE GENOMIC DNA]</scope>
    <source>
        <strain evidence="9">CGMCC 1.11014</strain>
    </source>
</reference>
<dbReference type="InterPro" id="IPR022280">
    <property type="entry name" value="PRTRC_protein-B"/>
</dbReference>
<evidence type="ECO:0000259" key="6">
    <source>
        <dbReference type="Pfam" id="PF09436"/>
    </source>
</evidence>
<dbReference type="GO" id="GO:0046872">
    <property type="term" value="F:metal ion binding"/>
    <property type="evidence" value="ECO:0007669"/>
    <property type="project" value="UniProtKB-KW"/>
</dbReference>
<name>A0A1I7M4E7_9BURK</name>
<dbReference type="Pfam" id="PF14464">
    <property type="entry name" value="Prok-JAB"/>
    <property type="match status" value="1"/>
</dbReference>
<dbReference type="GO" id="GO:0006508">
    <property type="term" value="P:proteolysis"/>
    <property type="evidence" value="ECO:0007669"/>
    <property type="project" value="UniProtKB-KW"/>
</dbReference>
<dbReference type="OrthoDB" id="8556159at2"/>
<keyword evidence="2" id="KW-0479">Metal-binding</keyword>
<keyword evidence="4" id="KW-0862">Zinc</keyword>
<feature type="domain" description="DUF2016" evidence="6">
    <location>
        <begin position="244"/>
        <end position="316"/>
    </location>
</feature>
<evidence type="ECO:0000256" key="3">
    <source>
        <dbReference type="ARBA" id="ARBA00022801"/>
    </source>
</evidence>
<dbReference type="Proteomes" id="UP000199391">
    <property type="component" value="Unassembled WGS sequence"/>
</dbReference>
<evidence type="ECO:0000256" key="4">
    <source>
        <dbReference type="ARBA" id="ARBA00022833"/>
    </source>
</evidence>
<dbReference type="InterPro" id="IPR028090">
    <property type="entry name" value="JAB_dom_prok"/>
</dbReference>
<gene>
    <name evidence="8" type="ORF">SAMN05216552_105535</name>
</gene>
<dbReference type="InterPro" id="IPR032787">
    <property type="entry name" value="Prok-E2_D"/>
</dbReference>
<dbReference type="GO" id="GO:0008237">
    <property type="term" value="F:metallopeptidase activity"/>
    <property type="evidence" value="ECO:0007669"/>
    <property type="project" value="UniProtKB-KW"/>
</dbReference>
<dbReference type="RefSeq" id="WP_143133442.1">
    <property type="nucleotide sequence ID" value="NZ_FPBO01000055.1"/>
</dbReference>
<dbReference type="AlphaFoldDB" id="A0A1I7M4E7"/>
<dbReference type="Pfam" id="PF14460">
    <property type="entry name" value="Prok-E2_D"/>
    <property type="match status" value="1"/>
</dbReference>
<evidence type="ECO:0000256" key="2">
    <source>
        <dbReference type="ARBA" id="ARBA00022723"/>
    </source>
</evidence>
<protein>
    <submittedName>
        <fullName evidence="8">PRTRC system protein A/PRTRC system protein B</fullName>
    </submittedName>
</protein>
<evidence type="ECO:0000256" key="1">
    <source>
        <dbReference type="ARBA" id="ARBA00022670"/>
    </source>
</evidence>
<evidence type="ECO:0000313" key="9">
    <source>
        <dbReference type="Proteomes" id="UP000199391"/>
    </source>
</evidence>
<keyword evidence="3" id="KW-0378">Hydrolase</keyword>
<dbReference type="NCBIfam" id="TIGR03735">
    <property type="entry name" value="PRTRC_A"/>
    <property type="match status" value="1"/>
</dbReference>
<evidence type="ECO:0000259" key="7">
    <source>
        <dbReference type="Pfam" id="PF14464"/>
    </source>
</evidence>
<proteinExistence type="predicted"/>
<sequence>MPARFRIEAPRAASLVLAEAVLVYREAQHNATHAYASIHRVEISDGRPVILAGKPMSPRAARRLARELARQAPASESFLDGRTLYAGDILRVWWVPAGVRHIAFRCAELGERGEAVPHPALVFAVSAKGWWVWACKDNVRPTPETPLCRAPYFNVSDLGAICQGSTVVPTGDAGSRIDAWTDAFFGSFFSHPNGTKVVKHKHGAHAFWKGMLDAPPARFPVRALMPIEKTLADMIAHIGGSMTDPRDAALHAALPIVAAPRHSELPPMATGLRLVVAANGVFTQVRLPWLDCLQRCGGIDTGLPLPYGTFAPWLRLSFGVIPADLLRQFVAQARRAAPLETAAAIIHCERTGALRLAACETVEADRDHLVYLPPILAATEQVVVDLHSHGDAPAFFSALDDADDRAIKLCGVFGRVRSRHPEALFRLAINGLFIDLCDQWDSVVGLAKLEGEA</sequence>